<reference evidence="9 10" key="1">
    <citation type="journal article" date="2011" name="Genome Biol. Evol.">
        <title>Integration of the genetic map and genome assembly of fugu facilitates insights into distinct features of genome evolution in teleosts and mammals.</title>
        <authorList>
            <person name="Kai W."/>
            <person name="Kikuchi K."/>
            <person name="Tohari S."/>
            <person name="Chew A.K."/>
            <person name="Tay A."/>
            <person name="Fujiwara A."/>
            <person name="Hosoya S."/>
            <person name="Suetake H."/>
            <person name="Naruse K."/>
            <person name="Brenner S."/>
            <person name="Suzuki Y."/>
            <person name="Venkatesh B."/>
        </authorList>
    </citation>
    <scope>NUCLEOTIDE SEQUENCE [LARGE SCALE GENOMIC DNA]</scope>
</reference>
<dbReference type="PANTHER" id="PTHR22930">
    <property type="match status" value="1"/>
</dbReference>
<dbReference type="GO" id="GO:0004518">
    <property type="term" value="F:nuclease activity"/>
    <property type="evidence" value="ECO:0007669"/>
    <property type="project" value="UniProtKB-KW"/>
</dbReference>
<dbReference type="GO" id="GO:0005634">
    <property type="term" value="C:nucleus"/>
    <property type="evidence" value="ECO:0007669"/>
    <property type="project" value="UniProtKB-SubCell"/>
</dbReference>
<dbReference type="GO" id="GO:0046872">
    <property type="term" value="F:metal ion binding"/>
    <property type="evidence" value="ECO:0007669"/>
    <property type="project" value="UniProtKB-KW"/>
</dbReference>
<keyword evidence="4" id="KW-0540">Nuclease</keyword>
<evidence type="ECO:0000313" key="9">
    <source>
        <dbReference type="Ensembl" id="ENSTRUP00000087436.1"/>
    </source>
</evidence>
<keyword evidence="10" id="KW-1185">Reference proteome</keyword>
<reference evidence="9" key="3">
    <citation type="submission" date="2025-09" db="UniProtKB">
        <authorList>
            <consortium name="Ensembl"/>
        </authorList>
    </citation>
    <scope>IDENTIFICATION</scope>
</reference>
<keyword evidence="5" id="KW-0479">Metal-binding</keyword>
<dbReference type="Proteomes" id="UP000005226">
    <property type="component" value="Chromosome 16"/>
</dbReference>
<evidence type="ECO:0000256" key="6">
    <source>
        <dbReference type="ARBA" id="ARBA00022801"/>
    </source>
</evidence>
<reference evidence="9" key="2">
    <citation type="submission" date="2025-08" db="UniProtKB">
        <authorList>
            <consortium name="Ensembl"/>
        </authorList>
    </citation>
    <scope>IDENTIFICATION</scope>
</reference>
<dbReference type="InParanoid" id="A0A674PPA7"/>
<proteinExistence type="inferred from homology"/>
<evidence type="ECO:0000256" key="4">
    <source>
        <dbReference type="ARBA" id="ARBA00022722"/>
    </source>
</evidence>
<feature type="domain" description="DDE Tnp4" evidence="8">
    <location>
        <begin position="209"/>
        <end position="371"/>
    </location>
</feature>
<dbReference type="PANTHER" id="PTHR22930:SF276">
    <property type="entry name" value="KRAB DOMAIN-CONTAINING PROTEIN"/>
    <property type="match status" value="1"/>
</dbReference>
<dbReference type="GO" id="GO:0016787">
    <property type="term" value="F:hydrolase activity"/>
    <property type="evidence" value="ECO:0007669"/>
    <property type="project" value="UniProtKB-KW"/>
</dbReference>
<dbReference type="AlphaFoldDB" id="A0A674PPA7"/>
<dbReference type="GeneTree" id="ENSGT00940000163250"/>
<keyword evidence="7" id="KW-0539">Nucleus</keyword>
<dbReference type="Pfam" id="PF13359">
    <property type="entry name" value="DDE_Tnp_4"/>
    <property type="match status" value="1"/>
</dbReference>
<evidence type="ECO:0000259" key="8">
    <source>
        <dbReference type="Pfam" id="PF13359"/>
    </source>
</evidence>
<comment type="subcellular location">
    <subcellularLocation>
        <location evidence="2">Nucleus</location>
    </subcellularLocation>
</comment>
<keyword evidence="6" id="KW-0378">Hydrolase</keyword>
<comment type="similarity">
    <text evidence="3">Belongs to the HARBI1 family.</text>
</comment>
<protein>
    <recommendedName>
        <fullName evidence="8">DDE Tnp4 domain-containing protein</fullName>
    </recommendedName>
</protein>
<evidence type="ECO:0000313" key="10">
    <source>
        <dbReference type="Proteomes" id="UP000005226"/>
    </source>
</evidence>
<dbReference type="InterPro" id="IPR045249">
    <property type="entry name" value="HARBI1-like"/>
</dbReference>
<evidence type="ECO:0000256" key="1">
    <source>
        <dbReference type="ARBA" id="ARBA00001968"/>
    </source>
</evidence>
<evidence type="ECO:0000256" key="3">
    <source>
        <dbReference type="ARBA" id="ARBA00006958"/>
    </source>
</evidence>
<dbReference type="Ensembl" id="ENSTRUT00000061936.1">
    <property type="protein sequence ID" value="ENSTRUP00000087436.1"/>
    <property type="gene ID" value="ENSTRUG00000030557.1"/>
</dbReference>
<evidence type="ECO:0000256" key="5">
    <source>
        <dbReference type="ARBA" id="ARBA00022723"/>
    </source>
</evidence>
<evidence type="ECO:0000256" key="2">
    <source>
        <dbReference type="ARBA" id="ARBA00004123"/>
    </source>
</evidence>
<dbReference type="OMA" id="LTWAQHM"/>
<dbReference type="InterPro" id="IPR027806">
    <property type="entry name" value="HARBI1_dom"/>
</dbReference>
<name>A0A674PPA7_TAKRU</name>
<organism evidence="9 10">
    <name type="scientific">Takifugu rubripes</name>
    <name type="common">Japanese pufferfish</name>
    <name type="synonym">Fugu rubripes</name>
    <dbReference type="NCBI Taxonomy" id="31033"/>
    <lineage>
        <taxon>Eukaryota</taxon>
        <taxon>Metazoa</taxon>
        <taxon>Chordata</taxon>
        <taxon>Craniata</taxon>
        <taxon>Vertebrata</taxon>
        <taxon>Euteleostomi</taxon>
        <taxon>Actinopterygii</taxon>
        <taxon>Neopterygii</taxon>
        <taxon>Teleostei</taxon>
        <taxon>Neoteleostei</taxon>
        <taxon>Acanthomorphata</taxon>
        <taxon>Eupercaria</taxon>
        <taxon>Tetraodontiformes</taxon>
        <taxon>Tetradontoidea</taxon>
        <taxon>Tetraodontidae</taxon>
        <taxon>Takifugu</taxon>
    </lineage>
</organism>
<evidence type="ECO:0000256" key="7">
    <source>
        <dbReference type="ARBA" id="ARBA00023242"/>
    </source>
</evidence>
<comment type="cofactor">
    <cofactor evidence="1">
        <name>a divalent metal cation</name>
        <dbReference type="ChEBI" id="CHEBI:60240"/>
    </cofactor>
</comment>
<sequence length="415" mass="47210">MENEPQKKAHALLALLGFLINSQNNPSPMSTFIDCARRRRAVNRVAHQQRFLRSLHHSAMSLHIFSFFCRTVWVRQRSGAWWEQVNANWTDYEWQLNFKMRKTTFQQLCDILTPHLQRQMTTFRNPVPVEQRVALCIWRLATNVGFQTISHLFGIGQSTAVTIANDVASAIVNKMLPLYIQTPSEEEFKLIIQGFRDKWGFPQCGGAIDRAHIGILAPNERPADYYNSKGFYSVILQGVVDHRLRFWDINVGWPGKLSDATVFGNSSLYERGQSGMLFPHITERFGGESVPVAILGDGAYPLLPWLMTPYPENQHTNPAQLTFNNHVSKARITAKRAFGRLKERWQCLMKRCDCNINNINTVISACCVLHNFCEENSEDCDCTDVQEDINDRGKAPSGTSTETVLLTLSLNISNS</sequence>
<accession>A0A674PPA7</accession>